<protein>
    <submittedName>
        <fullName evidence="1">Uncharacterized protein</fullName>
    </submittedName>
</protein>
<organism evidence="1">
    <name type="scientific">Rhizophora mucronata</name>
    <name type="common">Asiatic mangrove</name>
    <dbReference type="NCBI Taxonomy" id="61149"/>
    <lineage>
        <taxon>Eukaryota</taxon>
        <taxon>Viridiplantae</taxon>
        <taxon>Streptophyta</taxon>
        <taxon>Embryophyta</taxon>
        <taxon>Tracheophyta</taxon>
        <taxon>Spermatophyta</taxon>
        <taxon>Magnoliopsida</taxon>
        <taxon>eudicotyledons</taxon>
        <taxon>Gunneridae</taxon>
        <taxon>Pentapetalae</taxon>
        <taxon>rosids</taxon>
        <taxon>fabids</taxon>
        <taxon>Malpighiales</taxon>
        <taxon>Rhizophoraceae</taxon>
        <taxon>Rhizophora</taxon>
    </lineage>
</organism>
<evidence type="ECO:0000313" key="1">
    <source>
        <dbReference type="EMBL" id="MBX70025.1"/>
    </source>
</evidence>
<dbReference type="EMBL" id="GGEC01089541">
    <property type="protein sequence ID" value="MBX70025.1"/>
    <property type="molecule type" value="Transcribed_RNA"/>
</dbReference>
<name>A0A2P2QSV4_RHIMU</name>
<reference evidence="1" key="1">
    <citation type="submission" date="2018-02" db="EMBL/GenBank/DDBJ databases">
        <title>Rhizophora mucronata_Transcriptome.</title>
        <authorList>
            <person name="Meera S.P."/>
            <person name="Sreeshan A."/>
            <person name="Augustine A."/>
        </authorList>
    </citation>
    <scope>NUCLEOTIDE SEQUENCE</scope>
    <source>
        <tissue evidence="1">Leaf</tissue>
    </source>
</reference>
<accession>A0A2P2QSV4</accession>
<sequence>MASNCFNFFSHVISPLMLLLPSHDIPMQHKLDEHDTTH</sequence>
<proteinExistence type="predicted"/>
<dbReference type="AlphaFoldDB" id="A0A2P2QSV4"/>